<name>A0A151NGS1_ALLMI</name>
<reference evidence="2 3" key="1">
    <citation type="journal article" date="2012" name="Genome Biol.">
        <title>Sequencing three crocodilian genomes to illuminate the evolution of archosaurs and amniotes.</title>
        <authorList>
            <person name="St John J.A."/>
            <person name="Braun E.L."/>
            <person name="Isberg S.R."/>
            <person name="Miles L.G."/>
            <person name="Chong A.Y."/>
            <person name="Gongora J."/>
            <person name="Dalzell P."/>
            <person name="Moran C."/>
            <person name="Bed'hom B."/>
            <person name="Abzhanov A."/>
            <person name="Burgess S.C."/>
            <person name="Cooksey A.M."/>
            <person name="Castoe T.A."/>
            <person name="Crawford N.G."/>
            <person name="Densmore L.D."/>
            <person name="Drew J.C."/>
            <person name="Edwards S.V."/>
            <person name="Faircloth B.C."/>
            <person name="Fujita M.K."/>
            <person name="Greenwold M.J."/>
            <person name="Hoffmann F.G."/>
            <person name="Howard J.M."/>
            <person name="Iguchi T."/>
            <person name="Janes D.E."/>
            <person name="Khan S.Y."/>
            <person name="Kohno S."/>
            <person name="de Koning A.J."/>
            <person name="Lance S.L."/>
            <person name="McCarthy F.M."/>
            <person name="McCormack J.E."/>
            <person name="Merchant M.E."/>
            <person name="Peterson D.G."/>
            <person name="Pollock D.D."/>
            <person name="Pourmand N."/>
            <person name="Raney B.J."/>
            <person name="Roessler K.A."/>
            <person name="Sanford J.R."/>
            <person name="Sawyer R.H."/>
            <person name="Schmidt C.J."/>
            <person name="Triplett E.W."/>
            <person name="Tuberville T.D."/>
            <person name="Venegas-Anaya M."/>
            <person name="Howard J.T."/>
            <person name="Jarvis E.D."/>
            <person name="Guillette L.J.Jr."/>
            <person name="Glenn T.C."/>
            <person name="Green R.E."/>
            <person name="Ray D.A."/>
        </authorList>
    </citation>
    <scope>NUCLEOTIDE SEQUENCE [LARGE SCALE GENOMIC DNA]</scope>
    <source>
        <strain evidence="2">KSC_2009_1</strain>
    </source>
</reference>
<sequence>MSKSFAVSNGGPAPAPEARQELGAKGSKLERHSPQNVVFAKERPEAGDHENPGRTLESTDISVAQRLRVALTPEPLPCPLDRDGVLIKSLAATCLLPPRLSVALGFVWQWRNRGEARVSQTYGF</sequence>
<dbReference type="EMBL" id="AKHW03003034">
    <property type="protein sequence ID" value="KYO36002.1"/>
    <property type="molecule type" value="Genomic_DNA"/>
</dbReference>
<feature type="compositionally biased region" description="Basic and acidic residues" evidence="1">
    <location>
        <begin position="18"/>
        <end position="33"/>
    </location>
</feature>
<feature type="region of interest" description="Disordered" evidence="1">
    <location>
        <begin position="1"/>
        <end position="59"/>
    </location>
</feature>
<feature type="compositionally biased region" description="Basic and acidic residues" evidence="1">
    <location>
        <begin position="40"/>
        <end position="52"/>
    </location>
</feature>
<accession>A0A151NGS1</accession>
<gene>
    <name evidence="2" type="ORF">Y1Q_0011990</name>
</gene>
<evidence type="ECO:0000313" key="2">
    <source>
        <dbReference type="EMBL" id="KYO36002.1"/>
    </source>
</evidence>
<protein>
    <submittedName>
        <fullName evidence="2">Uncharacterized protein</fullName>
    </submittedName>
</protein>
<dbReference type="Proteomes" id="UP000050525">
    <property type="component" value="Unassembled WGS sequence"/>
</dbReference>
<dbReference type="AlphaFoldDB" id="A0A151NGS1"/>
<evidence type="ECO:0000256" key="1">
    <source>
        <dbReference type="SAM" id="MobiDB-lite"/>
    </source>
</evidence>
<proteinExistence type="predicted"/>
<comment type="caution">
    <text evidence="2">The sequence shown here is derived from an EMBL/GenBank/DDBJ whole genome shotgun (WGS) entry which is preliminary data.</text>
</comment>
<evidence type="ECO:0000313" key="3">
    <source>
        <dbReference type="Proteomes" id="UP000050525"/>
    </source>
</evidence>
<keyword evidence="3" id="KW-1185">Reference proteome</keyword>
<organism evidence="2 3">
    <name type="scientific">Alligator mississippiensis</name>
    <name type="common">American alligator</name>
    <dbReference type="NCBI Taxonomy" id="8496"/>
    <lineage>
        <taxon>Eukaryota</taxon>
        <taxon>Metazoa</taxon>
        <taxon>Chordata</taxon>
        <taxon>Craniata</taxon>
        <taxon>Vertebrata</taxon>
        <taxon>Euteleostomi</taxon>
        <taxon>Archelosauria</taxon>
        <taxon>Archosauria</taxon>
        <taxon>Crocodylia</taxon>
        <taxon>Alligatoridae</taxon>
        <taxon>Alligatorinae</taxon>
        <taxon>Alligator</taxon>
    </lineage>
</organism>